<dbReference type="Pfam" id="PF07561">
    <property type="entry name" value="DUF1540"/>
    <property type="match status" value="2"/>
</dbReference>
<dbReference type="EMBL" id="BAAACP010000001">
    <property type="protein sequence ID" value="GAA0861296.1"/>
    <property type="molecule type" value="Genomic_DNA"/>
</dbReference>
<keyword evidence="3" id="KW-1185">Reference proteome</keyword>
<accession>A0ABN1LWX7</accession>
<sequence>MSNPITCSATTCTYNNSGGCYASGIKVDGSKADTTSETICATYQDRESSSFTNSEQSSSIAQTSSISCAATNCKHNHSGACKAEAIHINMNDASCETFVSK</sequence>
<evidence type="ECO:0000313" key="2">
    <source>
        <dbReference type="EMBL" id="GAA0861296.1"/>
    </source>
</evidence>
<gene>
    <name evidence="2" type="ORF">GCM10008917_02070</name>
</gene>
<protein>
    <submittedName>
        <fullName evidence="2">DUF1540 domain-containing protein</fullName>
    </submittedName>
</protein>
<dbReference type="InterPro" id="IPR011437">
    <property type="entry name" value="DUF1540"/>
</dbReference>
<dbReference type="RefSeq" id="WP_346041218.1">
    <property type="nucleotide sequence ID" value="NZ_BAAACP010000001.1"/>
</dbReference>
<dbReference type="Proteomes" id="UP001400965">
    <property type="component" value="Unassembled WGS sequence"/>
</dbReference>
<comment type="caution">
    <text evidence="2">The sequence shown here is derived from an EMBL/GenBank/DDBJ whole genome shotgun (WGS) entry which is preliminary data.</text>
</comment>
<feature type="domain" description="DUF1540" evidence="1">
    <location>
        <begin position="5"/>
        <end position="43"/>
    </location>
</feature>
<reference evidence="2 3" key="1">
    <citation type="journal article" date="2019" name="Int. J. Syst. Evol. Microbiol.">
        <title>The Global Catalogue of Microorganisms (GCM) 10K type strain sequencing project: providing services to taxonomists for standard genome sequencing and annotation.</title>
        <authorList>
            <consortium name="The Broad Institute Genomics Platform"/>
            <consortium name="The Broad Institute Genome Sequencing Center for Infectious Disease"/>
            <person name="Wu L."/>
            <person name="Ma J."/>
        </authorList>
    </citation>
    <scope>NUCLEOTIDE SEQUENCE [LARGE SCALE GENOMIC DNA]</scope>
    <source>
        <strain evidence="2 3">JCM 6486</strain>
    </source>
</reference>
<proteinExistence type="predicted"/>
<organism evidence="2 3">
    <name type="scientific">Paraclostridium tenue</name>
    <dbReference type="NCBI Taxonomy" id="1737"/>
    <lineage>
        <taxon>Bacteria</taxon>
        <taxon>Bacillati</taxon>
        <taxon>Bacillota</taxon>
        <taxon>Clostridia</taxon>
        <taxon>Peptostreptococcales</taxon>
        <taxon>Peptostreptococcaceae</taxon>
        <taxon>Paraclostridium</taxon>
    </lineage>
</organism>
<feature type="domain" description="DUF1540" evidence="1">
    <location>
        <begin position="66"/>
        <end position="98"/>
    </location>
</feature>
<evidence type="ECO:0000259" key="1">
    <source>
        <dbReference type="Pfam" id="PF07561"/>
    </source>
</evidence>
<evidence type="ECO:0000313" key="3">
    <source>
        <dbReference type="Proteomes" id="UP001400965"/>
    </source>
</evidence>
<name>A0ABN1LWX7_9FIRM</name>